<reference evidence="1" key="1">
    <citation type="submission" date="2014-11" db="EMBL/GenBank/DDBJ databases">
        <authorList>
            <person name="Amaro Gonzalez C."/>
        </authorList>
    </citation>
    <scope>NUCLEOTIDE SEQUENCE</scope>
</reference>
<protein>
    <submittedName>
        <fullName evidence="1">Uncharacterized protein</fullName>
    </submittedName>
</protein>
<dbReference type="EMBL" id="GBXM01037757">
    <property type="protein sequence ID" value="JAH70820.1"/>
    <property type="molecule type" value="Transcribed_RNA"/>
</dbReference>
<dbReference type="AlphaFoldDB" id="A0A0E9V067"/>
<evidence type="ECO:0000313" key="1">
    <source>
        <dbReference type="EMBL" id="JAH70820.1"/>
    </source>
</evidence>
<organism evidence="1">
    <name type="scientific">Anguilla anguilla</name>
    <name type="common">European freshwater eel</name>
    <name type="synonym">Muraena anguilla</name>
    <dbReference type="NCBI Taxonomy" id="7936"/>
    <lineage>
        <taxon>Eukaryota</taxon>
        <taxon>Metazoa</taxon>
        <taxon>Chordata</taxon>
        <taxon>Craniata</taxon>
        <taxon>Vertebrata</taxon>
        <taxon>Euteleostomi</taxon>
        <taxon>Actinopterygii</taxon>
        <taxon>Neopterygii</taxon>
        <taxon>Teleostei</taxon>
        <taxon>Anguilliformes</taxon>
        <taxon>Anguillidae</taxon>
        <taxon>Anguilla</taxon>
    </lineage>
</organism>
<reference evidence="1" key="2">
    <citation type="journal article" date="2015" name="Fish Shellfish Immunol.">
        <title>Early steps in the European eel (Anguilla anguilla)-Vibrio vulnificus interaction in the gills: Role of the RtxA13 toxin.</title>
        <authorList>
            <person name="Callol A."/>
            <person name="Pajuelo D."/>
            <person name="Ebbesson L."/>
            <person name="Teles M."/>
            <person name="MacKenzie S."/>
            <person name="Amaro C."/>
        </authorList>
    </citation>
    <scope>NUCLEOTIDE SEQUENCE</scope>
</reference>
<name>A0A0E9V067_ANGAN</name>
<proteinExistence type="predicted"/>
<accession>A0A0E9V067</accession>
<sequence>MCSFTGLNLIETCLLIGLNV</sequence>